<dbReference type="InterPro" id="IPR018958">
    <property type="entry name" value="Knr4/Smi1-like_dom"/>
</dbReference>
<dbReference type="RefSeq" id="WP_290333372.1">
    <property type="nucleotide sequence ID" value="NZ_JAUFPU010000018.1"/>
</dbReference>
<organism evidence="2 3">
    <name type="scientific">Chitinimonas viridis</name>
    <dbReference type="NCBI Taxonomy" id="664880"/>
    <lineage>
        <taxon>Bacteria</taxon>
        <taxon>Pseudomonadati</taxon>
        <taxon>Pseudomonadota</taxon>
        <taxon>Betaproteobacteria</taxon>
        <taxon>Neisseriales</taxon>
        <taxon>Chitinibacteraceae</taxon>
        <taxon>Chitinimonas</taxon>
    </lineage>
</organism>
<keyword evidence="3" id="KW-1185">Reference proteome</keyword>
<sequence length="147" mass="16533">MHNLNELKRFIGCESGAKRLFPVKTTDVTQAELELGFELPATLKDFYIQIGYGWLGPKSRSDVSNLIVHPLDLVDLHKGESEFSPPEGFIEGDLPVFHCGGYRFLVMRPNSGSQTIYYDDGSSRVIAENFTDLICNLANHPTFYECI</sequence>
<accession>A0ABT8B6S5</accession>
<dbReference type="SMART" id="SM00860">
    <property type="entry name" value="SMI1_KNR4"/>
    <property type="match status" value="1"/>
</dbReference>
<dbReference type="Gene3D" id="3.40.1580.10">
    <property type="entry name" value="SMI1/KNR4-like"/>
    <property type="match status" value="1"/>
</dbReference>
<dbReference type="Pfam" id="PF09346">
    <property type="entry name" value="SMI1_KNR4"/>
    <property type="match status" value="1"/>
</dbReference>
<dbReference type="InterPro" id="IPR037883">
    <property type="entry name" value="Knr4/Smi1-like_sf"/>
</dbReference>
<dbReference type="Proteomes" id="UP001180081">
    <property type="component" value="Unassembled WGS sequence"/>
</dbReference>
<protein>
    <submittedName>
        <fullName evidence="2">SMI1/KNR4 family protein</fullName>
    </submittedName>
</protein>
<comment type="caution">
    <text evidence="2">The sequence shown here is derived from an EMBL/GenBank/DDBJ whole genome shotgun (WGS) entry which is preliminary data.</text>
</comment>
<reference evidence="2" key="2">
    <citation type="submission" date="2023-06" db="EMBL/GenBank/DDBJ databases">
        <authorList>
            <person name="Lucena T."/>
            <person name="Sun Q."/>
        </authorList>
    </citation>
    <scope>NUCLEOTIDE SEQUENCE</scope>
    <source>
        <strain evidence="2">CECT 7703</strain>
    </source>
</reference>
<evidence type="ECO:0000259" key="1">
    <source>
        <dbReference type="SMART" id="SM00860"/>
    </source>
</evidence>
<reference evidence="2" key="1">
    <citation type="journal article" date="2014" name="Int. J. Syst. Evol. Microbiol.">
        <title>Complete genome of a new Firmicutes species belonging to the dominant human colonic microbiota ('Ruminococcus bicirculans') reveals two chromosomes and a selective capacity to utilize plant glucans.</title>
        <authorList>
            <consortium name="NISC Comparative Sequencing Program"/>
            <person name="Wegmann U."/>
            <person name="Louis P."/>
            <person name="Goesmann A."/>
            <person name="Henrissat B."/>
            <person name="Duncan S.H."/>
            <person name="Flint H.J."/>
        </authorList>
    </citation>
    <scope>NUCLEOTIDE SEQUENCE</scope>
    <source>
        <strain evidence="2">CECT 7703</strain>
    </source>
</reference>
<dbReference type="SUPFAM" id="SSF160631">
    <property type="entry name" value="SMI1/KNR4-like"/>
    <property type="match status" value="1"/>
</dbReference>
<evidence type="ECO:0000313" key="3">
    <source>
        <dbReference type="Proteomes" id="UP001180081"/>
    </source>
</evidence>
<proteinExistence type="predicted"/>
<feature type="domain" description="Knr4/Smi1-like" evidence="1">
    <location>
        <begin position="22"/>
        <end position="136"/>
    </location>
</feature>
<name>A0ABT8B6S5_9NEIS</name>
<evidence type="ECO:0000313" key="2">
    <source>
        <dbReference type="EMBL" id="MDN3577967.1"/>
    </source>
</evidence>
<dbReference type="EMBL" id="JAUFPU010000018">
    <property type="protein sequence ID" value="MDN3577967.1"/>
    <property type="molecule type" value="Genomic_DNA"/>
</dbReference>
<gene>
    <name evidence="2" type="ORF">QWZ03_14450</name>
</gene>